<evidence type="ECO:0000313" key="3">
    <source>
        <dbReference type="Proteomes" id="UP000242715"/>
    </source>
</evidence>
<protein>
    <submittedName>
        <fullName evidence="2">Uncharacterized protein</fullName>
    </submittedName>
</protein>
<proteinExistence type="predicted"/>
<evidence type="ECO:0000256" key="1">
    <source>
        <dbReference type="SAM" id="MobiDB-lite"/>
    </source>
</evidence>
<dbReference type="EMBL" id="DF973762">
    <property type="protein sequence ID" value="GAU39448.1"/>
    <property type="molecule type" value="Genomic_DNA"/>
</dbReference>
<feature type="region of interest" description="Disordered" evidence="1">
    <location>
        <begin position="1"/>
        <end position="21"/>
    </location>
</feature>
<accession>A0A2Z6N3J6</accession>
<evidence type="ECO:0000313" key="2">
    <source>
        <dbReference type="EMBL" id="GAU39448.1"/>
    </source>
</evidence>
<keyword evidence="3" id="KW-1185">Reference proteome</keyword>
<gene>
    <name evidence="2" type="ORF">TSUD_290140</name>
</gene>
<dbReference type="AlphaFoldDB" id="A0A2Z6N3J6"/>
<sequence length="71" mass="7748">MVGIKTTSSKTAATYDNPGSSNLHYVEITPKPILTLVADENTNLETTVKPLENIAKTFTFLRTAMKPPNPN</sequence>
<name>A0A2Z6N3J6_TRISU</name>
<organism evidence="2 3">
    <name type="scientific">Trifolium subterraneum</name>
    <name type="common">Subterranean clover</name>
    <dbReference type="NCBI Taxonomy" id="3900"/>
    <lineage>
        <taxon>Eukaryota</taxon>
        <taxon>Viridiplantae</taxon>
        <taxon>Streptophyta</taxon>
        <taxon>Embryophyta</taxon>
        <taxon>Tracheophyta</taxon>
        <taxon>Spermatophyta</taxon>
        <taxon>Magnoliopsida</taxon>
        <taxon>eudicotyledons</taxon>
        <taxon>Gunneridae</taxon>
        <taxon>Pentapetalae</taxon>
        <taxon>rosids</taxon>
        <taxon>fabids</taxon>
        <taxon>Fabales</taxon>
        <taxon>Fabaceae</taxon>
        <taxon>Papilionoideae</taxon>
        <taxon>50 kb inversion clade</taxon>
        <taxon>NPAAA clade</taxon>
        <taxon>Hologalegina</taxon>
        <taxon>IRL clade</taxon>
        <taxon>Trifolieae</taxon>
        <taxon>Trifolium</taxon>
    </lineage>
</organism>
<reference evidence="3" key="1">
    <citation type="journal article" date="2017" name="Front. Plant Sci.">
        <title>Climate Clever Clovers: New Paradigm to Reduce the Environmental Footprint of Ruminants by Breeding Low Methanogenic Forages Utilizing Haplotype Variation.</title>
        <authorList>
            <person name="Kaur P."/>
            <person name="Appels R."/>
            <person name="Bayer P.E."/>
            <person name="Keeble-Gagnere G."/>
            <person name="Wang J."/>
            <person name="Hirakawa H."/>
            <person name="Shirasawa K."/>
            <person name="Vercoe P."/>
            <person name="Stefanova K."/>
            <person name="Durmic Z."/>
            <person name="Nichols P."/>
            <person name="Revell C."/>
            <person name="Isobe S.N."/>
            <person name="Edwards D."/>
            <person name="Erskine W."/>
        </authorList>
    </citation>
    <scope>NUCLEOTIDE SEQUENCE [LARGE SCALE GENOMIC DNA]</scope>
    <source>
        <strain evidence="3">cv. Daliak</strain>
    </source>
</reference>
<dbReference type="Proteomes" id="UP000242715">
    <property type="component" value="Unassembled WGS sequence"/>
</dbReference>